<accession>A0A4V1AMN6</accession>
<name>A0A4V1AMN6_9BACL</name>
<dbReference type="RefSeq" id="WP_134208336.1">
    <property type="nucleotide sequence ID" value="NZ_CP038015.1"/>
</dbReference>
<gene>
    <name evidence="2" type="ORF">E2636_01480</name>
</gene>
<dbReference type="EMBL" id="CP038015">
    <property type="protein sequence ID" value="QBP39905.1"/>
    <property type="molecule type" value="Genomic_DNA"/>
</dbReference>
<dbReference type="PROSITE" id="PS51819">
    <property type="entry name" value="VOC"/>
    <property type="match status" value="1"/>
</dbReference>
<sequence>MMLIKRVDHIQLAAPIGSEEKARLFFQGILSLQEVEKPHELKKNGGVWFSNGHVHIHVGVEKSFIPAKKAHPAFEVSDIEEFATHIREKGISIQVDDKLPGAKRFYVDDPFGNRLEFLEWM</sequence>
<dbReference type="OrthoDB" id="9813630at2"/>
<proteinExistence type="predicted"/>
<dbReference type="Proteomes" id="UP000294292">
    <property type="component" value="Chromosome"/>
</dbReference>
<dbReference type="Pfam" id="PF00903">
    <property type="entry name" value="Glyoxalase"/>
    <property type="match status" value="1"/>
</dbReference>
<organism evidence="2 3">
    <name type="scientific">Paenisporosarcina antarctica</name>
    <dbReference type="NCBI Taxonomy" id="417367"/>
    <lineage>
        <taxon>Bacteria</taxon>
        <taxon>Bacillati</taxon>
        <taxon>Bacillota</taxon>
        <taxon>Bacilli</taxon>
        <taxon>Bacillales</taxon>
        <taxon>Caryophanaceae</taxon>
        <taxon>Paenisporosarcina</taxon>
    </lineage>
</organism>
<keyword evidence="3" id="KW-1185">Reference proteome</keyword>
<dbReference type="KEGG" id="panc:E2636_01480"/>
<dbReference type="InterPro" id="IPR037523">
    <property type="entry name" value="VOC_core"/>
</dbReference>
<dbReference type="PANTHER" id="PTHR39175">
    <property type="entry name" value="FAMILY PROTEIN, PUTATIVE (AFU_ORTHOLOGUE AFUA_3G15060)-RELATED"/>
    <property type="match status" value="1"/>
</dbReference>
<evidence type="ECO:0000313" key="2">
    <source>
        <dbReference type="EMBL" id="QBP39905.1"/>
    </source>
</evidence>
<dbReference type="InterPro" id="IPR029068">
    <property type="entry name" value="Glyas_Bleomycin-R_OHBP_Dase"/>
</dbReference>
<evidence type="ECO:0000259" key="1">
    <source>
        <dbReference type="PROSITE" id="PS51819"/>
    </source>
</evidence>
<dbReference type="InterPro" id="IPR004360">
    <property type="entry name" value="Glyas_Fos-R_dOase_dom"/>
</dbReference>
<protein>
    <submittedName>
        <fullName evidence="2">Glyoxalase</fullName>
    </submittedName>
</protein>
<dbReference type="Gene3D" id="3.10.180.10">
    <property type="entry name" value="2,3-Dihydroxybiphenyl 1,2-Dioxygenase, domain 1"/>
    <property type="match status" value="1"/>
</dbReference>
<dbReference type="SUPFAM" id="SSF54593">
    <property type="entry name" value="Glyoxalase/Bleomycin resistance protein/Dihydroxybiphenyl dioxygenase"/>
    <property type="match status" value="1"/>
</dbReference>
<reference evidence="2 3" key="1">
    <citation type="submission" date="2019-03" db="EMBL/GenBank/DDBJ databases">
        <title>Complete genome sequence of Paenisporosarcina antarctica CGMCC 1.6503T.</title>
        <authorList>
            <person name="Rong J.-C."/>
            <person name="Chi N.-Y."/>
            <person name="Zhang Q.-F."/>
        </authorList>
    </citation>
    <scope>NUCLEOTIDE SEQUENCE [LARGE SCALE GENOMIC DNA]</scope>
    <source>
        <strain evidence="2 3">CGMCC 1.6503</strain>
    </source>
</reference>
<evidence type="ECO:0000313" key="3">
    <source>
        <dbReference type="Proteomes" id="UP000294292"/>
    </source>
</evidence>
<feature type="domain" description="VOC" evidence="1">
    <location>
        <begin position="6"/>
        <end position="120"/>
    </location>
</feature>
<dbReference type="AlphaFoldDB" id="A0A4V1AMN6"/>
<dbReference type="PANTHER" id="PTHR39175:SF1">
    <property type="entry name" value="FAMILY PROTEIN, PUTATIVE (AFU_ORTHOLOGUE AFUA_3G15060)-RELATED"/>
    <property type="match status" value="1"/>
</dbReference>